<dbReference type="Proteomes" id="UP000247763">
    <property type="component" value="Chromosome"/>
</dbReference>
<keyword evidence="2" id="KW-0378">Hydrolase</keyword>
<dbReference type="RefSeq" id="WP_110449559.1">
    <property type="nucleotide sequence ID" value="NZ_CP029479.1"/>
</dbReference>
<dbReference type="CDD" id="cd05483">
    <property type="entry name" value="retropepsin_like_bacteria"/>
    <property type="match status" value="1"/>
</dbReference>
<dbReference type="InterPro" id="IPR001969">
    <property type="entry name" value="Aspartic_peptidase_AS"/>
</dbReference>
<dbReference type="SUPFAM" id="SSF50630">
    <property type="entry name" value="Acid proteases"/>
    <property type="match status" value="1"/>
</dbReference>
<dbReference type="InterPro" id="IPR011969">
    <property type="entry name" value="Clan_AA_Asp_peptidase_C"/>
</dbReference>
<proteinExistence type="predicted"/>
<dbReference type="EMBL" id="CP029479">
    <property type="protein sequence ID" value="AWM76990.1"/>
    <property type="molecule type" value="Genomic_DNA"/>
</dbReference>
<dbReference type="Gene3D" id="2.40.70.10">
    <property type="entry name" value="Acid Proteases"/>
    <property type="match status" value="1"/>
</dbReference>
<feature type="chain" id="PRO_5016281219" evidence="1">
    <location>
        <begin position="18"/>
        <end position="165"/>
    </location>
</feature>
<reference evidence="3" key="1">
    <citation type="submission" date="2018-05" db="EMBL/GenBank/DDBJ databases">
        <title>Genome sequencing of Phenylobacterium sp. HYN0004.</title>
        <authorList>
            <person name="Yi H."/>
            <person name="Baek C."/>
        </authorList>
    </citation>
    <scope>NUCLEOTIDE SEQUENCE [LARGE SCALE GENOMIC DNA]</scope>
    <source>
        <strain evidence="3">HYN0004</strain>
    </source>
</reference>
<dbReference type="GO" id="GO:0004190">
    <property type="term" value="F:aspartic-type endopeptidase activity"/>
    <property type="evidence" value="ECO:0007669"/>
    <property type="project" value="InterPro"/>
</dbReference>
<dbReference type="GO" id="GO:0006508">
    <property type="term" value="P:proteolysis"/>
    <property type="evidence" value="ECO:0007669"/>
    <property type="project" value="UniProtKB-KW"/>
</dbReference>
<gene>
    <name evidence="2" type="ORF">HYN04_04005</name>
</gene>
<name>A0A2Z3HUI2_9CAUL</name>
<dbReference type="PROSITE" id="PS00141">
    <property type="entry name" value="ASP_PROTEASE"/>
    <property type="match status" value="1"/>
</dbReference>
<organism evidence="2 3">
    <name type="scientific">Phenylobacterium parvum</name>
    <dbReference type="NCBI Taxonomy" id="2201350"/>
    <lineage>
        <taxon>Bacteria</taxon>
        <taxon>Pseudomonadati</taxon>
        <taxon>Pseudomonadota</taxon>
        <taxon>Alphaproteobacteria</taxon>
        <taxon>Caulobacterales</taxon>
        <taxon>Caulobacteraceae</taxon>
        <taxon>Phenylobacterium</taxon>
    </lineage>
</organism>
<dbReference type="OrthoDB" id="7595324at2"/>
<dbReference type="InterPro" id="IPR021109">
    <property type="entry name" value="Peptidase_aspartic_dom_sf"/>
</dbReference>
<evidence type="ECO:0000313" key="3">
    <source>
        <dbReference type="Proteomes" id="UP000247763"/>
    </source>
</evidence>
<evidence type="ECO:0000256" key="1">
    <source>
        <dbReference type="SAM" id="SignalP"/>
    </source>
</evidence>
<keyword evidence="2" id="KW-0645">Protease</keyword>
<protein>
    <submittedName>
        <fullName evidence="2">TIGR02281 family clan AA aspartic protease</fullName>
    </submittedName>
</protein>
<dbReference type="NCBIfam" id="TIGR02281">
    <property type="entry name" value="clan_AA_DTGA"/>
    <property type="match status" value="1"/>
</dbReference>
<dbReference type="AlphaFoldDB" id="A0A2Z3HUI2"/>
<keyword evidence="1" id="KW-0732">Signal</keyword>
<evidence type="ECO:0000313" key="2">
    <source>
        <dbReference type="EMBL" id="AWM76990.1"/>
    </source>
</evidence>
<keyword evidence="3" id="KW-1185">Reference proteome</keyword>
<accession>A0A2Z3HUI2</accession>
<sequence>MQRKAVLALTAAVVAVAAGQAVMVLAPAVRASTALLPVPRPAAPPPAAIAMGRDGHYWAQAQINGQSVRMLVDTGATVVSLTAADARRIGLDPDSLTYGLKVATAAGEARAARITLPSVAVDGAVVRNVDALVLDRDTDASLLGMSFLRRLSGFEANPDTLRLHP</sequence>
<dbReference type="InterPro" id="IPR034122">
    <property type="entry name" value="Retropepsin-like_bacterial"/>
</dbReference>
<dbReference type="Pfam" id="PF13975">
    <property type="entry name" value="gag-asp_proteas"/>
    <property type="match status" value="1"/>
</dbReference>
<feature type="signal peptide" evidence="1">
    <location>
        <begin position="1"/>
        <end position="17"/>
    </location>
</feature>
<dbReference type="KEGG" id="phb:HYN04_04005"/>